<proteinExistence type="predicted"/>
<protein>
    <recommendedName>
        <fullName evidence="4">HEAT repeat domain-containing protein</fullName>
    </recommendedName>
</protein>
<dbReference type="EMBL" id="BSOH01000011">
    <property type="protein sequence ID" value="GLR17394.1"/>
    <property type="molecule type" value="Genomic_DNA"/>
</dbReference>
<evidence type="ECO:0008006" key="4">
    <source>
        <dbReference type="Google" id="ProtNLM"/>
    </source>
</evidence>
<keyword evidence="1" id="KW-0472">Membrane</keyword>
<dbReference type="AlphaFoldDB" id="A0AA37SQB5"/>
<evidence type="ECO:0000313" key="3">
    <source>
        <dbReference type="Proteomes" id="UP001156666"/>
    </source>
</evidence>
<dbReference type="InterPro" id="IPR016024">
    <property type="entry name" value="ARM-type_fold"/>
</dbReference>
<sequence>MIDKNNCSHAKDLLLEEIQEGMTPAGFEIFLEKHADCRQELITFYDVIKDLDELEKVEPSDRMDAKFYAMLASEPKKNLTIKRSNNWLRNLMVAASIFVVGAMVGFYVMQQDNATPFMAEDTTEDKHMILASNSSIHRLEDIAEMGKAPELNDKIIDALNQALINDPNINVRLSAIEAMLHYADNPKVRANLIKAIPYQESPIIQLTLAEVMISLEERNSADEWRTLLKSDKIEADVKTQLEETLAPVLKL</sequence>
<reference evidence="2" key="2">
    <citation type="submission" date="2023-01" db="EMBL/GenBank/DDBJ databases">
        <title>Draft genome sequence of Portibacter lacus strain NBRC 108769.</title>
        <authorList>
            <person name="Sun Q."/>
            <person name="Mori K."/>
        </authorList>
    </citation>
    <scope>NUCLEOTIDE SEQUENCE</scope>
    <source>
        <strain evidence="2">NBRC 108769</strain>
    </source>
</reference>
<keyword evidence="3" id="KW-1185">Reference proteome</keyword>
<dbReference type="InterPro" id="IPR011989">
    <property type="entry name" value="ARM-like"/>
</dbReference>
<keyword evidence="1" id="KW-1133">Transmembrane helix</keyword>
<comment type="caution">
    <text evidence="2">The sequence shown here is derived from an EMBL/GenBank/DDBJ whole genome shotgun (WGS) entry which is preliminary data.</text>
</comment>
<accession>A0AA37SQB5</accession>
<dbReference type="RefSeq" id="WP_235294103.1">
    <property type="nucleotide sequence ID" value="NZ_BSOH01000011.1"/>
</dbReference>
<name>A0AA37SQB5_9BACT</name>
<dbReference type="Gene3D" id="1.25.10.10">
    <property type="entry name" value="Leucine-rich Repeat Variant"/>
    <property type="match status" value="1"/>
</dbReference>
<keyword evidence="1" id="KW-0812">Transmembrane</keyword>
<reference evidence="2" key="1">
    <citation type="journal article" date="2014" name="Int. J. Syst. Evol. Microbiol.">
        <title>Complete genome sequence of Corynebacterium casei LMG S-19264T (=DSM 44701T), isolated from a smear-ripened cheese.</title>
        <authorList>
            <consortium name="US DOE Joint Genome Institute (JGI-PGF)"/>
            <person name="Walter F."/>
            <person name="Albersmeier A."/>
            <person name="Kalinowski J."/>
            <person name="Ruckert C."/>
        </authorList>
    </citation>
    <scope>NUCLEOTIDE SEQUENCE</scope>
    <source>
        <strain evidence="2">NBRC 108769</strain>
    </source>
</reference>
<organism evidence="2 3">
    <name type="scientific">Portibacter lacus</name>
    <dbReference type="NCBI Taxonomy" id="1099794"/>
    <lineage>
        <taxon>Bacteria</taxon>
        <taxon>Pseudomonadati</taxon>
        <taxon>Bacteroidota</taxon>
        <taxon>Saprospiria</taxon>
        <taxon>Saprospirales</taxon>
        <taxon>Haliscomenobacteraceae</taxon>
        <taxon>Portibacter</taxon>
    </lineage>
</organism>
<dbReference type="Proteomes" id="UP001156666">
    <property type="component" value="Unassembled WGS sequence"/>
</dbReference>
<evidence type="ECO:0000313" key="2">
    <source>
        <dbReference type="EMBL" id="GLR17394.1"/>
    </source>
</evidence>
<gene>
    <name evidence="2" type="ORF">GCM10007940_20090</name>
</gene>
<dbReference type="SUPFAM" id="SSF48371">
    <property type="entry name" value="ARM repeat"/>
    <property type="match status" value="1"/>
</dbReference>
<evidence type="ECO:0000256" key="1">
    <source>
        <dbReference type="SAM" id="Phobius"/>
    </source>
</evidence>
<feature type="transmembrane region" description="Helical" evidence="1">
    <location>
        <begin position="87"/>
        <end position="109"/>
    </location>
</feature>